<keyword evidence="4" id="KW-1185">Reference proteome</keyword>
<feature type="transmembrane region" description="Helical" evidence="1">
    <location>
        <begin position="140"/>
        <end position="160"/>
    </location>
</feature>
<keyword evidence="1" id="KW-1133">Transmembrane helix</keyword>
<feature type="transmembrane region" description="Helical" evidence="1">
    <location>
        <begin position="215"/>
        <end position="234"/>
    </location>
</feature>
<gene>
    <name evidence="3" type="ORF">ACFFX0_19075</name>
</gene>
<feature type="transmembrane region" description="Helical" evidence="1">
    <location>
        <begin position="76"/>
        <end position="103"/>
    </location>
</feature>
<protein>
    <submittedName>
        <fullName evidence="3">Lysostaphin resistance A-like protein</fullName>
    </submittedName>
</protein>
<feature type="transmembrane region" description="Helical" evidence="1">
    <location>
        <begin position="12"/>
        <end position="29"/>
    </location>
</feature>
<accession>A0ABV5G2M8</accession>
<name>A0ABV5G2M8_9MICC</name>
<reference evidence="3 4" key="1">
    <citation type="submission" date="2024-09" db="EMBL/GenBank/DDBJ databases">
        <authorList>
            <person name="Sun Q."/>
            <person name="Mori K."/>
        </authorList>
    </citation>
    <scope>NUCLEOTIDE SEQUENCE [LARGE SCALE GENOMIC DNA]</scope>
    <source>
        <strain evidence="3 4">CCM 7609</strain>
    </source>
</reference>
<dbReference type="EMBL" id="JBHMFI010000001">
    <property type="protein sequence ID" value="MFB9073186.1"/>
    <property type="molecule type" value="Genomic_DNA"/>
</dbReference>
<dbReference type="Pfam" id="PF02517">
    <property type="entry name" value="Rce1-like"/>
    <property type="match status" value="1"/>
</dbReference>
<feature type="transmembrane region" description="Helical" evidence="1">
    <location>
        <begin position="172"/>
        <end position="189"/>
    </location>
</feature>
<dbReference type="PANTHER" id="PTHR39430">
    <property type="entry name" value="MEMBRANE-ASSOCIATED PROTEASE-RELATED"/>
    <property type="match status" value="1"/>
</dbReference>
<feature type="transmembrane region" description="Helical" evidence="1">
    <location>
        <begin position="115"/>
        <end position="134"/>
    </location>
</feature>
<keyword evidence="1" id="KW-0812">Transmembrane</keyword>
<feature type="domain" description="CAAX prenyl protease 2/Lysostaphin resistance protein A-like" evidence="2">
    <location>
        <begin position="85"/>
        <end position="176"/>
    </location>
</feature>
<dbReference type="PANTHER" id="PTHR39430:SF1">
    <property type="entry name" value="PROTEASE"/>
    <property type="match status" value="1"/>
</dbReference>
<feature type="transmembrane region" description="Helical" evidence="1">
    <location>
        <begin position="50"/>
        <end position="70"/>
    </location>
</feature>
<dbReference type="InterPro" id="IPR003675">
    <property type="entry name" value="Rce1/LyrA-like_dom"/>
</dbReference>
<proteinExistence type="predicted"/>
<organism evidence="3 4">
    <name type="scientific">Citricoccus parietis</name>
    <dbReference type="NCBI Taxonomy" id="592307"/>
    <lineage>
        <taxon>Bacteria</taxon>
        <taxon>Bacillati</taxon>
        <taxon>Actinomycetota</taxon>
        <taxon>Actinomycetes</taxon>
        <taxon>Micrococcales</taxon>
        <taxon>Micrococcaceae</taxon>
        <taxon>Citricoccus</taxon>
    </lineage>
</organism>
<dbReference type="Proteomes" id="UP001589575">
    <property type="component" value="Unassembled WGS sequence"/>
</dbReference>
<evidence type="ECO:0000313" key="3">
    <source>
        <dbReference type="EMBL" id="MFB9073186.1"/>
    </source>
</evidence>
<evidence type="ECO:0000259" key="2">
    <source>
        <dbReference type="Pfam" id="PF02517"/>
    </source>
</evidence>
<evidence type="ECO:0000313" key="4">
    <source>
        <dbReference type="Proteomes" id="UP001589575"/>
    </source>
</evidence>
<evidence type="ECO:0000256" key="1">
    <source>
        <dbReference type="SAM" id="Phobius"/>
    </source>
</evidence>
<sequence>MAAAFGNPVTALLIGPALGVLTLWLYAATVRRLEKRSVTELARPNAARRVLIGTLGGLTLSCVAIGIIAAAGGYQIIGWGSLTGALTIVGMMCTVAVAEEVLFRGVIFPLVQQRWGTWIALAASSLLFGLIHLVNPGATLWGALAIAVEAGLMLGAAYVATGSLWLPIGLHLGWNITTAGIFGTVVSGGDAQEALVQAVTHGPIWLTGGSFGPEGSLISVAACSVVTVILLVSAHRNGRITARPRRR</sequence>
<keyword evidence="1" id="KW-0472">Membrane</keyword>
<comment type="caution">
    <text evidence="3">The sequence shown here is derived from an EMBL/GenBank/DDBJ whole genome shotgun (WGS) entry which is preliminary data.</text>
</comment>